<dbReference type="EMBL" id="KN830567">
    <property type="protein sequence ID" value="KIK72672.1"/>
    <property type="molecule type" value="Genomic_DNA"/>
</dbReference>
<feature type="non-terminal residue" evidence="1">
    <location>
        <position position="1"/>
    </location>
</feature>
<feature type="non-terminal residue" evidence="1">
    <location>
        <position position="53"/>
    </location>
</feature>
<dbReference type="HOGENOM" id="CLU_199417_0_0_1"/>
<reference evidence="2" key="2">
    <citation type="submission" date="2015-01" db="EMBL/GenBank/DDBJ databases">
        <title>Evolutionary Origins and Diversification of the Mycorrhizal Mutualists.</title>
        <authorList>
            <consortium name="DOE Joint Genome Institute"/>
            <consortium name="Mycorrhizal Genomics Consortium"/>
            <person name="Kohler A."/>
            <person name="Kuo A."/>
            <person name="Nagy L.G."/>
            <person name="Floudas D."/>
            <person name="Copeland A."/>
            <person name="Barry K.W."/>
            <person name="Cichocki N."/>
            <person name="Veneault-Fourrey C."/>
            <person name="LaButti K."/>
            <person name="Lindquist E.A."/>
            <person name="Lipzen A."/>
            <person name="Lundell T."/>
            <person name="Morin E."/>
            <person name="Murat C."/>
            <person name="Riley R."/>
            <person name="Ohm R."/>
            <person name="Sun H."/>
            <person name="Tunlid A."/>
            <person name="Henrissat B."/>
            <person name="Grigoriev I.V."/>
            <person name="Hibbett D.S."/>
            <person name="Martin F."/>
        </authorList>
    </citation>
    <scope>NUCLEOTIDE SEQUENCE [LARGE SCALE GENOMIC DNA]</scope>
    <source>
        <strain evidence="2">Ve08.2h10</strain>
    </source>
</reference>
<reference evidence="1 2" key="1">
    <citation type="submission" date="2014-04" db="EMBL/GenBank/DDBJ databases">
        <authorList>
            <consortium name="DOE Joint Genome Institute"/>
            <person name="Kuo A."/>
            <person name="Kohler A."/>
            <person name="Jargeat P."/>
            <person name="Nagy L.G."/>
            <person name="Floudas D."/>
            <person name="Copeland A."/>
            <person name="Barry K.W."/>
            <person name="Cichocki N."/>
            <person name="Veneault-Fourrey C."/>
            <person name="LaButti K."/>
            <person name="Lindquist E.A."/>
            <person name="Lipzen A."/>
            <person name="Lundell T."/>
            <person name="Morin E."/>
            <person name="Murat C."/>
            <person name="Sun H."/>
            <person name="Tunlid A."/>
            <person name="Henrissat B."/>
            <person name="Grigoriev I.V."/>
            <person name="Hibbett D.S."/>
            <person name="Martin F."/>
            <person name="Nordberg H.P."/>
            <person name="Cantor M.N."/>
            <person name="Hua S.X."/>
        </authorList>
    </citation>
    <scope>NUCLEOTIDE SEQUENCE [LARGE SCALE GENOMIC DNA]</scope>
    <source>
        <strain evidence="1 2">Ve08.2h10</strain>
    </source>
</reference>
<name>A0A0D0BLW1_9AGAM</name>
<evidence type="ECO:0000313" key="1">
    <source>
        <dbReference type="EMBL" id="KIK72672.1"/>
    </source>
</evidence>
<dbReference type="AlphaFoldDB" id="A0A0D0BLW1"/>
<gene>
    <name evidence="1" type="ORF">PAXRUDRAFT_65427</name>
</gene>
<keyword evidence="2" id="KW-1185">Reference proteome</keyword>
<dbReference type="InParanoid" id="A0A0D0BLW1"/>
<dbReference type="OrthoDB" id="3137936at2759"/>
<proteinExistence type="predicted"/>
<protein>
    <submittedName>
        <fullName evidence="1">Uncharacterized protein</fullName>
    </submittedName>
</protein>
<evidence type="ECO:0000313" key="2">
    <source>
        <dbReference type="Proteomes" id="UP000054538"/>
    </source>
</evidence>
<sequence>QAFVAKHGKWKVFHLGSNSSCCQHIHSHYDLYREQCNKLDIAENPHAVPQEHV</sequence>
<accession>A0A0D0BLW1</accession>
<organism evidence="1 2">
    <name type="scientific">Paxillus rubicundulus Ve08.2h10</name>
    <dbReference type="NCBI Taxonomy" id="930991"/>
    <lineage>
        <taxon>Eukaryota</taxon>
        <taxon>Fungi</taxon>
        <taxon>Dikarya</taxon>
        <taxon>Basidiomycota</taxon>
        <taxon>Agaricomycotina</taxon>
        <taxon>Agaricomycetes</taxon>
        <taxon>Agaricomycetidae</taxon>
        <taxon>Boletales</taxon>
        <taxon>Paxilineae</taxon>
        <taxon>Paxillaceae</taxon>
        <taxon>Paxillus</taxon>
    </lineage>
</organism>
<dbReference type="Proteomes" id="UP000054538">
    <property type="component" value="Unassembled WGS sequence"/>
</dbReference>